<dbReference type="EMBL" id="CP002826">
    <property type="protein sequence ID" value="AEI06279.1"/>
    <property type="molecule type" value="Genomic_DNA"/>
</dbReference>
<name>B6JHR2_AFIC5</name>
<protein>
    <submittedName>
        <fullName evidence="2">Uncharacterized protein</fullName>
    </submittedName>
</protein>
<reference evidence="2 3" key="1">
    <citation type="journal article" date="2011" name="J. Bacteriol.">
        <title>Complete genome sequences of the chemolithoautotrophic Oligotropha carboxidovorans strains OM4 and OM5.</title>
        <authorList>
            <person name="Volland S."/>
            <person name="Rachinger M."/>
            <person name="Strittmatter A."/>
            <person name="Daniel R."/>
            <person name="Gottschalk G."/>
            <person name="Meyer O."/>
        </authorList>
    </citation>
    <scope>NUCLEOTIDE SEQUENCE [LARGE SCALE GENOMIC DNA]</scope>
    <source>
        <strain evidence="3">ATCC 49405 / DSM 1227 / KCTC 32145 / OM5</strain>
    </source>
</reference>
<keyword evidence="1" id="KW-1133">Transmembrane helix</keyword>
<dbReference type="HOGENOM" id="CLU_2899743_0_0_5"/>
<evidence type="ECO:0000313" key="3">
    <source>
        <dbReference type="Proteomes" id="UP000007730"/>
    </source>
</evidence>
<organism evidence="2 3">
    <name type="scientific">Afipia carboxidovorans (strain ATCC 49405 / DSM 1227 / KCTC 32145 / OM5)</name>
    <name type="common">Oligotropha carboxidovorans</name>
    <dbReference type="NCBI Taxonomy" id="504832"/>
    <lineage>
        <taxon>Bacteria</taxon>
        <taxon>Pseudomonadati</taxon>
        <taxon>Pseudomonadota</taxon>
        <taxon>Alphaproteobacteria</taxon>
        <taxon>Hyphomicrobiales</taxon>
        <taxon>Nitrobacteraceae</taxon>
        <taxon>Afipia</taxon>
    </lineage>
</organism>
<sequence>MRALDKKATGTSDGSTSPALIIVALGLFSILVLGLSDPHRDGVMTTLVTIGEFGILPTLAGL</sequence>
<dbReference type="AlphaFoldDB" id="B6JHR2"/>
<feature type="transmembrane region" description="Helical" evidence="1">
    <location>
        <begin position="16"/>
        <end position="35"/>
    </location>
</feature>
<dbReference type="eggNOG" id="ENOG5032DCF">
    <property type="taxonomic scope" value="Bacteria"/>
</dbReference>
<dbReference type="KEGG" id="oca:OCAR_6492"/>
<evidence type="ECO:0000313" key="2">
    <source>
        <dbReference type="EMBL" id="AEI06279.1"/>
    </source>
</evidence>
<dbReference type="Proteomes" id="UP000007730">
    <property type="component" value="Chromosome"/>
</dbReference>
<accession>B6JHR2</accession>
<keyword evidence="3" id="KW-1185">Reference proteome</keyword>
<evidence type="ECO:0000256" key="1">
    <source>
        <dbReference type="SAM" id="Phobius"/>
    </source>
</evidence>
<dbReference type="KEGG" id="ocg:OCA5_c15640"/>
<gene>
    <name evidence="2" type="ordered locus">OCA5_c15640</name>
</gene>
<keyword evidence="1" id="KW-0812">Transmembrane</keyword>
<dbReference type="RefSeq" id="WP_012563631.1">
    <property type="nucleotide sequence ID" value="NC_011386.1"/>
</dbReference>
<keyword evidence="1" id="KW-0472">Membrane</keyword>
<proteinExistence type="predicted"/>